<name>A0A0C9W8S3_9AGAM</name>
<dbReference type="GO" id="GO:0003723">
    <property type="term" value="F:RNA binding"/>
    <property type="evidence" value="ECO:0007669"/>
    <property type="project" value="TreeGrafter"/>
</dbReference>
<gene>
    <name evidence="1" type="ORF">HYDPIDRAFT_33513</name>
</gene>
<dbReference type="InterPro" id="IPR015943">
    <property type="entry name" value="WD40/YVTN_repeat-like_dom_sf"/>
</dbReference>
<accession>A0A0C9W8S3</accession>
<proteinExistence type="predicted"/>
<dbReference type="PANTHER" id="PTHR44163">
    <property type="entry name" value="U3 SMALL NUCLEOLAR RNA-ASSOCIATED PROTEIN 4 HOMOLOG"/>
    <property type="match status" value="1"/>
</dbReference>
<dbReference type="GO" id="GO:0000462">
    <property type="term" value="P:maturation of SSU-rRNA from tricistronic rRNA transcript (SSU-rRNA, 5.8S rRNA, LSU-rRNA)"/>
    <property type="evidence" value="ECO:0007669"/>
    <property type="project" value="InterPro"/>
</dbReference>
<dbReference type="InterPro" id="IPR036322">
    <property type="entry name" value="WD40_repeat_dom_sf"/>
</dbReference>
<dbReference type="HOGENOM" id="CLU_042559_3_0_1"/>
<dbReference type="PANTHER" id="PTHR44163:SF1">
    <property type="entry name" value="U3 SMALL NUCLEOLAR RNA-ASSOCIATED PROTEIN 4 HOMOLOG"/>
    <property type="match status" value="1"/>
</dbReference>
<dbReference type="GO" id="GO:0034455">
    <property type="term" value="C:t-UTP complex"/>
    <property type="evidence" value="ECO:0007669"/>
    <property type="project" value="TreeGrafter"/>
</dbReference>
<dbReference type="OrthoDB" id="2654453at2759"/>
<evidence type="ECO:0000313" key="2">
    <source>
        <dbReference type="Proteomes" id="UP000053820"/>
    </source>
</evidence>
<dbReference type="SMART" id="SM00320">
    <property type="entry name" value="WD40"/>
    <property type="match status" value="2"/>
</dbReference>
<dbReference type="InterPro" id="IPR001680">
    <property type="entry name" value="WD40_rpt"/>
</dbReference>
<evidence type="ECO:0000313" key="1">
    <source>
        <dbReference type="EMBL" id="KIJ59117.1"/>
    </source>
</evidence>
<dbReference type="Pfam" id="PF00400">
    <property type="entry name" value="WD40"/>
    <property type="match status" value="1"/>
</dbReference>
<dbReference type="GO" id="GO:0030686">
    <property type="term" value="C:90S preribosome"/>
    <property type="evidence" value="ECO:0007669"/>
    <property type="project" value="InterPro"/>
</dbReference>
<dbReference type="SUPFAM" id="SSF50978">
    <property type="entry name" value="WD40 repeat-like"/>
    <property type="match status" value="1"/>
</dbReference>
<dbReference type="InterPro" id="IPR046351">
    <property type="entry name" value="UTP4"/>
</dbReference>
<keyword evidence="2" id="KW-1185">Reference proteome</keyword>
<dbReference type="AlphaFoldDB" id="A0A0C9W8S3"/>
<evidence type="ECO:0008006" key="3">
    <source>
        <dbReference type="Google" id="ProtNLM"/>
    </source>
</evidence>
<sequence>MFSALKSLFARQPQYRYMKVASFTPNVSSIHAVAISNDGQVLACGGAEGVKLWDIKSRKEISYLSSGTSDACGAVSCATWVKTKHSVAETLCYGTGLGYLVFLRPNPVDVTCIAWDQSWSEGGSRIAVGMRDNVIQVLQLNPNSQLQSLFAGRLESTVPKSIAFAEHGNVYIFGLYDGNIIKMDGTDGAILSEHRCKSVIGCAAVSLRKGIVVIDNATNGFTLYRLDSKDPICTYVADTPTVPVPKQVAFGEDSKVVVGGSDNGSIYIFDRRSGKLVERLQHSSTGLVQTITADVVSLQDTLVGWAADVPQVSKWWAGFPMEPMSPVAPTIPLESAQQESEVHQGHPKSFEMSAGGKNDMEMLQELAQHLMDLAREANQKVGGGESDKVDRKLEKVERSLNNVDAVEIIYL</sequence>
<dbReference type="GO" id="GO:0032040">
    <property type="term" value="C:small-subunit processome"/>
    <property type="evidence" value="ECO:0007669"/>
    <property type="project" value="TreeGrafter"/>
</dbReference>
<dbReference type="Gene3D" id="2.130.10.10">
    <property type="entry name" value="YVTN repeat-like/Quinoprotein amine dehydrogenase"/>
    <property type="match status" value="2"/>
</dbReference>
<dbReference type="EMBL" id="KN839897">
    <property type="protein sequence ID" value="KIJ59117.1"/>
    <property type="molecule type" value="Genomic_DNA"/>
</dbReference>
<protein>
    <recommendedName>
        <fullName evidence="3">Anaphase-promoting complex subunit 4 WD40 domain-containing protein</fullName>
    </recommendedName>
</protein>
<reference evidence="1 2" key="1">
    <citation type="submission" date="2014-04" db="EMBL/GenBank/DDBJ databases">
        <title>Evolutionary Origins and Diversification of the Mycorrhizal Mutualists.</title>
        <authorList>
            <consortium name="DOE Joint Genome Institute"/>
            <consortium name="Mycorrhizal Genomics Consortium"/>
            <person name="Kohler A."/>
            <person name="Kuo A."/>
            <person name="Nagy L.G."/>
            <person name="Floudas D."/>
            <person name="Copeland A."/>
            <person name="Barry K.W."/>
            <person name="Cichocki N."/>
            <person name="Veneault-Fourrey C."/>
            <person name="LaButti K."/>
            <person name="Lindquist E.A."/>
            <person name="Lipzen A."/>
            <person name="Lundell T."/>
            <person name="Morin E."/>
            <person name="Murat C."/>
            <person name="Riley R."/>
            <person name="Ohm R."/>
            <person name="Sun H."/>
            <person name="Tunlid A."/>
            <person name="Henrissat B."/>
            <person name="Grigoriev I.V."/>
            <person name="Hibbett D.S."/>
            <person name="Martin F."/>
        </authorList>
    </citation>
    <scope>NUCLEOTIDE SEQUENCE [LARGE SCALE GENOMIC DNA]</scope>
    <source>
        <strain evidence="1 2">MD-312</strain>
    </source>
</reference>
<organism evidence="1 2">
    <name type="scientific">Hydnomerulius pinastri MD-312</name>
    <dbReference type="NCBI Taxonomy" id="994086"/>
    <lineage>
        <taxon>Eukaryota</taxon>
        <taxon>Fungi</taxon>
        <taxon>Dikarya</taxon>
        <taxon>Basidiomycota</taxon>
        <taxon>Agaricomycotina</taxon>
        <taxon>Agaricomycetes</taxon>
        <taxon>Agaricomycetidae</taxon>
        <taxon>Boletales</taxon>
        <taxon>Boletales incertae sedis</taxon>
        <taxon>Leucogyrophana</taxon>
    </lineage>
</organism>
<dbReference type="Proteomes" id="UP000053820">
    <property type="component" value="Unassembled WGS sequence"/>
</dbReference>